<gene>
    <name evidence="1" type="ORF">ACFFIA_05740</name>
</gene>
<dbReference type="InterPro" id="IPR011006">
    <property type="entry name" value="CheY-like_superfamily"/>
</dbReference>
<evidence type="ECO:0000313" key="1">
    <source>
        <dbReference type="EMBL" id="MFC0527155.1"/>
    </source>
</evidence>
<dbReference type="Proteomes" id="UP001589867">
    <property type="component" value="Unassembled WGS sequence"/>
</dbReference>
<protein>
    <recommendedName>
        <fullName evidence="3">Response regulatory domain-containing protein</fullName>
    </recommendedName>
</protein>
<proteinExistence type="predicted"/>
<dbReference type="EMBL" id="JBHLUH010000007">
    <property type="protein sequence ID" value="MFC0527155.1"/>
    <property type="molecule type" value="Genomic_DNA"/>
</dbReference>
<organism evidence="1 2">
    <name type="scientific">Phytohabitans kaempferiae</name>
    <dbReference type="NCBI Taxonomy" id="1620943"/>
    <lineage>
        <taxon>Bacteria</taxon>
        <taxon>Bacillati</taxon>
        <taxon>Actinomycetota</taxon>
        <taxon>Actinomycetes</taxon>
        <taxon>Micromonosporales</taxon>
        <taxon>Micromonosporaceae</taxon>
    </lineage>
</organism>
<sequence>MSDASEGTHGRSVTITTLVAHPEASERAAIRAVLESGERIRVVALTGDGGEAVSLAHRLRPAVTLLDDQVTAPGNRDLVRALARRSRVILLTGATDRRAIASMLCAPVRGCLVYGHFEAPDLLAAVRAVGAGLGWLSPVAVAAASWELRTRAAGRNGRPGAAYHRS</sequence>
<comment type="caution">
    <text evidence="1">The sequence shown here is derived from an EMBL/GenBank/DDBJ whole genome shotgun (WGS) entry which is preliminary data.</text>
</comment>
<reference evidence="1 2" key="1">
    <citation type="submission" date="2024-09" db="EMBL/GenBank/DDBJ databases">
        <authorList>
            <person name="Sun Q."/>
            <person name="Mori K."/>
        </authorList>
    </citation>
    <scope>NUCLEOTIDE SEQUENCE [LARGE SCALE GENOMIC DNA]</scope>
    <source>
        <strain evidence="1 2">TBRC 3947</strain>
    </source>
</reference>
<dbReference type="Gene3D" id="3.40.50.2300">
    <property type="match status" value="1"/>
</dbReference>
<evidence type="ECO:0008006" key="3">
    <source>
        <dbReference type="Google" id="ProtNLM"/>
    </source>
</evidence>
<accession>A0ABV6LXL6</accession>
<name>A0ABV6LXL6_9ACTN</name>
<evidence type="ECO:0000313" key="2">
    <source>
        <dbReference type="Proteomes" id="UP001589867"/>
    </source>
</evidence>
<dbReference type="RefSeq" id="WP_377246509.1">
    <property type="nucleotide sequence ID" value="NZ_JBHLUH010000007.1"/>
</dbReference>
<keyword evidence="2" id="KW-1185">Reference proteome</keyword>
<dbReference type="SUPFAM" id="SSF52172">
    <property type="entry name" value="CheY-like"/>
    <property type="match status" value="1"/>
</dbReference>